<feature type="compositionally biased region" description="Polar residues" evidence="1">
    <location>
        <begin position="1"/>
        <end position="14"/>
    </location>
</feature>
<evidence type="ECO:0000313" key="3">
    <source>
        <dbReference type="Proteomes" id="UP000053676"/>
    </source>
</evidence>
<gene>
    <name evidence="2" type="ORF">NECAME_02285</name>
</gene>
<organism evidence="2 3">
    <name type="scientific">Necator americanus</name>
    <name type="common">Human hookworm</name>
    <dbReference type="NCBI Taxonomy" id="51031"/>
    <lineage>
        <taxon>Eukaryota</taxon>
        <taxon>Metazoa</taxon>
        <taxon>Ecdysozoa</taxon>
        <taxon>Nematoda</taxon>
        <taxon>Chromadorea</taxon>
        <taxon>Rhabditida</taxon>
        <taxon>Rhabditina</taxon>
        <taxon>Rhabditomorpha</taxon>
        <taxon>Strongyloidea</taxon>
        <taxon>Ancylostomatidae</taxon>
        <taxon>Bunostominae</taxon>
        <taxon>Necator</taxon>
    </lineage>
</organism>
<accession>W2TI92</accession>
<dbReference type="EMBL" id="KI658934">
    <property type="protein sequence ID" value="ETN80886.1"/>
    <property type="molecule type" value="Genomic_DNA"/>
</dbReference>
<proteinExistence type="predicted"/>
<protein>
    <submittedName>
        <fullName evidence="2">Uncharacterized protein</fullName>
    </submittedName>
</protein>
<evidence type="ECO:0000256" key="1">
    <source>
        <dbReference type="SAM" id="MobiDB-lite"/>
    </source>
</evidence>
<feature type="compositionally biased region" description="Polar residues" evidence="1">
    <location>
        <begin position="43"/>
        <end position="61"/>
    </location>
</feature>
<dbReference type="Proteomes" id="UP000053676">
    <property type="component" value="Unassembled WGS sequence"/>
</dbReference>
<feature type="region of interest" description="Disordered" evidence="1">
    <location>
        <begin position="1"/>
        <end position="61"/>
    </location>
</feature>
<feature type="compositionally biased region" description="Basic and acidic residues" evidence="1">
    <location>
        <begin position="29"/>
        <end position="42"/>
    </location>
</feature>
<keyword evidence="3" id="KW-1185">Reference proteome</keyword>
<dbReference type="AlphaFoldDB" id="W2TI92"/>
<dbReference type="KEGG" id="nai:NECAME_02285"/>
<sequence>MQTPPATAARSQHISFPLAQSGMTTAEPLPERSASRVERRECGTTSTLPYRSTDQYRTQYDQPQTNSICSVHYPYV</sequence>
<name>W2TI92_NECAM</name>
<reference evidence="3" key="1">
    <citation type="journal article" date="2014" name="Nat. Genet.">
        <title>Genome of the human hookworm Necator americanus.</title>
        <authorList>
            <person name="Tang Y.T."/>
            <person name="Gao X."/>
            <person name="Rosa B.A."/>
            <person name="Abubucker S."/>
            <person name="Hallsworth-Pepin K."/>
            <person name="Martin J."/>
            <person name="Tyagi R."/>
            <person name="Heizer E."/>
            <person name="Zhang X."/>
            <person name="Bhonagiri-Palsikar V."/>
            <person name="Minx P."/>
            <person name="Warren W.C."/>
            <person name="Wang Q."/>
            <person name="Zhan B."/>
            <person name="Hotez P.J."/>
            <person name="Sternberg P.W."/>
            <person name="Dougall A."/>
            <person name="Gaze S.T."/>
            <person name="Mulvenna J."/>
            <person name="Sotillo J."/>
            <person name="Ranganathan S."/>
            <person name="Rabelo E.M."/>
            <person name="Wilson R.K."/>
            <person name="Felgner P.L."/>
            <person name="Bethony J."/>
            <person name="Hawdon J.M."/>
            <person name="Gasser R.B."/>
            <person name="Loukas A."/>
            <person name="Mitreva M."/>
        </authorList>
    </citation>
    <scope>NUCLEOTIDE SEQUENCE [LARGE SCALE GENOMIC DNA]</scope>
</reference>
<evidence type="ECO:0000313" key="2">
    <source>
        <dbReference type="EMBL" id="ETN80886.1"/>
    </source>
</evidence>